<dbReference type="STRING" id="283909.R7U3U1"/>
<reference evidence="13 15" key="2">
    <citation type="journal article" date="2013" name="Nature">
        <title>Insights into bilaterian evolution from three spiralian genomes.</title>
        <authorList>
            <person name="Simakov O."/>
            <person name="Marletaz F."/>
            <person name="Cho S.J."/>
            <person name="Edsinger-Gonzales E."/>
            <person name="Havlak P."/>
            <person name="Hellsten U."/>
            <person name="Kuo D.H."/>
            <person name="Larsson T."/>
            <person name="Lv J."/>
            <person name="Arendt D."/>
            <person name="Savage R."/>
            <person name="Osoegawa K."/>
            <person name="de Jong P."/>
            <person name="Grimwood J."/>
            <person name="Chapman J.A."/>
            <person name="Shapiro H."/>
            <person name="Aerts A."/>
            <person name="Otillar R.P."/>
            <person name="Terry A.Y."/>
            <person name="Boore J.L."/>
            <person name="Grigoriev I.V."/>
            <person name="Lindberg D.R."/>
            <person name="Seaver E.C."/>
            <person name="Weisblat D.A."/>
            <person name="Putnam N.H."/>
            <person name="Rokhsar D.S."/>
        </authorList>
    </citation>
    <scope>NUCLEOTIDE SEQUENCE</scope>
    <source>
        <strain evidence="13 15">I ESC-2004</strain>
    </source>
</reference>
<gene>
    <name evidence="13" type="ORF">CAPTEDRAFT_107392</name>
</gene>
<evidence type="ECO:0000256" key="9">
    <source>
        <dbReference type="ARBA" id="ARBA00023136"/>
    </source>
</evidence>
<evidence type="ECO:0000256" key="4">
    <source>
        <dbReference type="ARBA" id="ARBA00022475"/>
    </source>
</evidence>
<dbReference type="InterPro" id="IPR051163">
    <property type="entry name" value="Sodium:Solute_Symporter_SSF"/>
</dbReference>
<evidence type="ECO:0000313" key="13">
    <source>
        <dbReference type="EMBL" id="ELU01005.1"/>
    </source>
</evidence>
<evidence type="ECO:0000256" key="1">
    <source>
        <dbReference type="ARBA" id="ARBA00004651"/>
    </source>
</evidence>
<dbReference type="Proteomes" id="UP000014760">
    <property type="component" value="Unassembled WGS sequence"/>
</dbReference>
<evidence type="ECO:0000256" key="2">
    <source>
        <dbReference type="ARBA" id="ARBA00006434"/>
    </source>
</evidence>
<evidence type="ECO:0000313" key="15">
    <source>
        <dbReference type="Proteomes" id="UP000014760"/>
    </source>
</evidence>
<dbReference type="OrthoDB" id="10043921at2759"/>
<evidence type="ECO:0000256" key="6">
    <source>
        <dbReference type="ARBA" id="ARBA00022989"/>
    </source>
</evidence>
<keyword evidence="7" id="KW-0915">Sodium</keyword>
<comment type="similarity">
    <text evidence="2 11">Belongs to the sodium:solute symporter (SSF) (TC 2.A.21) family.</text>
</comment>
<dbReference type="InterPro" id="IPR038377">
    <property type="entry name" value="Na/Glc_symporter_sf"/>
</dbReference>
<dbReference type="Gene3D" id="1.20.1730.10">
    <property type="entry name" value="Sodium/glucose cotransporter"/>
    <property type="match status" value="1"/>
</dbReference>
<feature type="transmembrane region" description="Helical" evidence="12">
    <location>
        <begin position="6"/>
        <end position="28"/>
    </location>
</feature>
<keyword evidence="4" id="KW-1003">Cell membrane</keyword>
<keyword evidence="15" id="KW-1185">Reference proteome</keyword>
<evidence type="ECO:0000256" key="3">
    <source>
        <dbReference type="ARBA" id="ARBA00022448"/>
    </source>
</evidence>
<evidence type="ECO:0000256" key="10">
    <source>
        <dbReference type="ARBA" id="ARBA00023201"/>
    </source>
</evidence>
<reference evidence="15" key="1">
    <citation type="submission" date="2012-12" db="EMBL/GenBank/DDBJ databases">
        <authorList>
            <person name="Hellsten U."/>
            <person name="Grimwood J."/>
            <person name="Chapman J.A."/>
            <person name="Shapiro H."/>
            <person name="Aerts A."/>
            <person name="Otillar R.P."/>
            <person name="Terry A.Y."/>
            <person name="Boore J.L."/>
            <person name="Simakov O."/>
            <person name="Marletaz F."/>
            <person name="Cho S.-J."/>
            <person name="Edsinger-Gonzales E."/>
            <person name="Havlak P."/>
            <person name="Kuo D.-H."/>
            <person name="Larsson T."/>
            <person name="Lv J."/>
            <person name="Arendt D."/>
            <person name="Savage R."/>
            <person name="Osoegawa K."/>
            <person name="de Jong P."/>
            <person name="Lindberg D.R."/>
            <person name="Seaver E.C."/>
            <person name="Weisblat D.A."/>
            <person name="Putnam N.H."/>
            <person name="Grigoriev I.V."/>
            <person name="Rokhsar D.S."/>
        </authorList>
    </citation>
    <scope>NUCLEOTIDE SEQUENCE</scope>
    <source>
        <strain evidence="15">I ESC-2004</strain>
    </source>
</reference>
<dbReference type="GO" id="GO:0015293">
    <property type="term" value="F:symporter activity"/>
    <property type="evidence" value="ECO:0007669"/>
    <property type="project" value="TreeGrafter"/>
</dbReference>
<dbReference type="PROSITE" id="PS50283">
    <property type="entry name" value="NA_SOLUT_SYMP_3"/>
    <property type="match status" value="1"/>
</dbReference>
<comment type="subcellular location">
    <subcellularLocation>
        <location evidence="1">Cell membrane</location>
        <topology evidence="1">Multi-pass membrane protein</topology>
    </subcellularLocation>
</comment>
<feature type="transmembrane region" description="Helical" evidence="12">
    <location>
        <begin position="156"/>
        <end position="175"/>
    </location>
</feature>
<evidence type="ECO:0000256" key="5">
    <source>
        <dbReference type="ARBA" id="ARBA00022692"/>
    </source>
</evidence>
<keyword evidence="8" id="KW-0406">Ion transport</keyword>
<feature type="transmembrane region" description="Helical" evidence="12">
    <location>
        <begin position="48"/>
        <end position="67"/>
    </location>
</feature>
<organism evidence="13">
    <name type="scientific">Capitella teleta</name>
    <name type="common">Polychaete worm</name>
    <dbReference type="NCBI Taxonomy" id="283909"/>
    <lineage>
        <taxon>Eukaryota</taxon>
        <taxon>Metazoa</taxon>
        <taxon>Spiralia</taxon>
        <taxon>Lophotrochozoa</taxon>
        <taxon>Annelida</taxon>
        <taxon>Polychaeta</taxon>
        <taxon>Sedentaria</taxon>
        <taxon>Scolecida</taxon>
        <taxon>Capitellidae</taxon>
        <taxon>Capitella</taxon>
    </lineage>
</organism>
<evidence type="ECO:0008006" key="16">
    <source>
        <dbReference type="Google" id="ProtNLM"/>
    </source>
</evidence>
<dbReference type="PANTHER" id="PTHR42985">
    <property type="entry name" value="SODIUM-COUPLED MONOCARBOXYLATE TRANSPORTER"/>
    <property type="match status" value="1"/>
</dbReference>
<dbReference type="EMBL" id="AMQN01009452">
    <property type="status" value="NOT_ANNOTATED_CDS"/>
    <property type="molecule type" value="Genomic_DNA"/>
</dbReference>
<dbReference type="InterPro" id="IPR001734">
    <property type="entry name" value="Na/solute_symporter"/>
</dbReference>
<reference evidence="14" key="3">
    <citation type="submission" date="2015-06" db="UniProtKB">
        <authorList>
            <consortium name="EnsemblMetazoa"/>
        </authorList>
    </citation>
    <scope>IDENTIFICATION</scope>
</reference>
<keyword evidence="9 12" id="KW-0472">Membrane</keyword>
<feature type="transmembrane region" description="Helical" evidence="12">
    <location>
        <begin position="236"/>
        <end position="254"/>
    </location>
</feature>
<keyword evidence="3" id="KW-0813">Transport</keyword>
<feature type="transmembrane region" description="Helical" evidence="12">
    <location>
        <begin position="79"/>
        <end position="102"/>
    </location>
</feature>
<feature type="transmembrane region" description="Helical" evidence="12">
    <location>
        <begin position="182"/>
        <end position="201"/>
    </location>
</feature>
<proteinExistence type="inferred from homology"/>
<name>R7U3U1_CAPTE</name>
<dbReference type="Pfam" id="PF00474">
    <property type="entry name" value="SSF"/>
    <property type="match status" value="1"/>
</dbReference>
<dbReference type="AlphaFoldDB" id="R7U3U1"/>
<dbReference type="EMBL" id="KB305458">
    <property type="protein sequence ID" value="ELU01005.1"/>
    <property type="molecule type" value="Genomic_DNA"/>
</dbReference>
<evidence type="ECO:0000256" key="12">
    <source>
        <dbReference type="SAM" id="Phobius"/>
    </source>
</evidence>
<evidence type="ECO:0000256" key="7">
    <source>
        <dbReference type="ARBA" id="ARBA00023053"/>
    </source>
</evidence>
<dbReference type="GO" id="GO:0005886">
    <property type="term" value="C:plasma membrane"/>
    <property type="evidence" value="ECO:0007669"/>
    <property type="project" value="UniProtKB-SubCell"/>
</dbReference>
<keyword evidence="6 12" id="KW-1133">Transmembrane helix</keyword>
<dbReference type="GO" id="GO:0006814">
    <property type="term" value="P:sodium ion transport"/>
    <property type="evidence" value="ECO:0007669"/>
    <property type="project" value="UniProtKB-KW"/>
</dbReference>
<accession>R7U3U1</accession>
<dbReference type="OMA" id="INIAYWV"/>
<evidence type="ECO:0000256" key="11">
    <source>
        <dbReference type="RuleBase" id="RU362091"/>
    </source>
</evidence>
<feature type="transmembrane region" description="Helical" evidence="12">
    <location>
        <begin position="122"/>
        <end position="144"/>
    </location>
</feature>
<keyword evidence="10" id="KW-0739">Sodium transport</keyword>
<protein>
    <recommendedName>
        <fullName evidence="16">Sodium-dependent multivitamin transporter</fullName>
    </recommendedName>
</protein>
<sequence>MIGLHLVDYLIFAFFLIVSLAIGVYHAFSGNKQRTTQEFIMADRNLKVLPTMLSLLVSILSAAVILGSSAEVYSYGTQQWFVCLFGITVAIVLVERLIVPWIFPLKLTSVSEYLQLRYSSRLVRVVGAFLVIACGVLFIGTSIYAPSLALEAATGFPTKVSIPIMAAVATTYTALGGMRAVIWTDVFQSVTMLCGMLAVIIKGSMEVGGISDAFHYAQKEGRLLAFSTSFDPRERMTIWGSVFGLGISWAYLYGLQQASTQRYSATASLRDARL</sequence>
<evidence type="ECO:0000313" key="14">
    <source>
        <dbReference type="EnsemblMetazoa" id="CapteP107392"/>
    </source>
</evidence>
<keyword evidence="5 12" id="KW-0812">Transmembrane</keyword>
<dbReference type="EnsemblMetazoa" id="CapteT107392">
    <property type="protein sequence ID" value="CapteP107392"/>
    <property type="gene ID" value="CapteG107392"/>
</dbReference>
<evidence type="ECO:0000256" key="8">
    <source>
        <dbReference type="ARBA" id="ARBA00023065"/>
    </source>
</evidence>
<dbReference type="PANTHER" id="PTHR42985:SF40">
    <property type="entry name" value="LD47995P-RELATED"/>
    <property type="match status" value="1"/>
</dbReference>
<dbReference type="HOGENOM" id="CLU_018808_11_3_1"/>